<sequence length="634" mass="71766">MNKQLLSPAGLVLAIILFVSFIIVVNNNLTSARIDLTEDRLYTLSNGSLNIIQSVQQPITLRFYYSERVAQALPGIRAHAQRVQELLREYERASNGMIRLLVIDPRPFTDHEQRAEQYGLLGIPIDGEDDPLFFGLAATNELDGLEVIRFFQTVNEDTLEYDLTRLVQTLSEAQRRNIAVLSALPIDGEDFDPLSGRLEEGGSPPWPIMGELRDLFNVSVLPADVRRIPSSLDALVVVHPKELTDATLYAIEQYVLSGGRLVTFVDPHAEIDQPPRDPDNPMSAMMASRASNMDKLFQAWGFQRSPTDVVADRVTATRVDFGARTNHQPIDYVLWQALTPDNMNQEERITANLRRINVATPGHFVLLEDASTEITPLLSSSSEAMLVDRRVVQFRNDPVALLTRYEPGTISYPMAIRVRGEVQTAFPEGARDATGQVQKMPNHRDSSDGPIDVIAIADVDMLNPRFWVQQQEFFGETINFTTSNNVDFLTNAIEDITGTEGLISVRSRTGFSRPFTRVQAIQREAERRFRTQERELQRTVQETQQAIARMQSAGAGEQLLTPEQEQEIAELRQMANQAEQELRRVRVNLRQDIERLDTQLKFFNIGLVPMIVILLAILSGWLRLRKRRQGRFQH</sequence>
<dbReference type="EMBL" id="APHR01000015">
    <property type="protein sequence ID" value="EMR13739.1"/>
    <property type="molecule type" value="Genomic_DNA"/>
</dbReference>
<dbReference type="Pfam" id="PF09822">
    <property type="entry name" value="ABC_transp_aux"/>
    <property type="match status" value="1"/>
</dbReference>
<evidence type="ECO:0000259" key="4">
    <source>
        <dbReference type="Pfam" id="PF23357"/>
    </source>
</evidence>
<evidence type="ECO:0000313" key="5">
    <source>
        <dbReference type="EMBL" id="EMR13739.1"/>
    </source>
</evidence>
<dbReference type="RefSeq" id="WP_009725720.1">
    <property type="nucleotide sequence ID" value="NZ_APHR01000015.1"/>
</dbReference>
<keyword evidence="2" id="KW-0812">Transmembrane</keyword>
<name>M7PTF6_9GAMM</name>
<evidence type="ECO:0000313" key="6">
    <source>
        <dbReference type="Proteomes" id="UP000012019"/>
    </source>
</evidence>
<dbReference type="STRING" id="1286106.MPL1_03458"/>
<keyword evidence="1" id="KW-0175">Coiled coil</keyword>
<feature type="domain" description="ABC-type uncharacterised transport system" evidence="3">
    <location>
        <begin position="175"/>
        <end position="492"/>
    </location>
</feature>
<organism evidence="5 6">
    <name type="scientific">Methylophaga lonarensis MPL</name>
    <dbReference type="NCBI Taxonomy" id="1286106"/>
    <lineage>
        <taxon>Bacteria</taxon>
        <taxon>Pseudomonadati</taxon>
        <taxon>Pseudomonadota</taxon>
        <taxon>Gammaproteobacteria</taxon>
        <taxon>Thiotrichales</taxon>
        <taxon>Piscirickettsiaceae</taxon>
        <taxon>Methylophaga</taxon>
    </lineage>
</organism>
<feature type="domain" description="DUF7088" evidence="4">
    <location>
        <begin position="38"/>
        <end position="138"/>
    </location>
</feature>
<feature type="transmembrane region" description="Helical" evidence="2">
    <location>
        <begin position="602"/>
        <end position="624"/>
    </location>
</feature>
<keyword evidence="2" id="KW-1133">Transmembrane helix</keyword>
<dbReference type="OrthoDB" id="9777219at2"/>
<evidence type="ECO:0000256" key="1">
    <source>
        <dbReference type="SAM" id="Coils"/>
    </source>
</evidence>
<dbReference type="InterPro" id="IPR019196">
    <property type="entry name" value="ABC_transp_unknown"/>
</dbReference>
<gene>
    <name evidence="5" type="ORF">MPL1_03458</name>
</gene>
<keyword evidence="2" id="KW-0472">Membrane</keyword>
<dbReference type="InterPro" id="IPR055396">
    <property type="entry name" value="DUF7088"/>
</dbReference>
<dbReference type="AlphaFoldDB" id="M7PTF6"/>
<dbReference type="Pfam" id="PF23357">
    <property type="entry name" value="DUF7088"/>
    <property type="match status" value="1"/>
</dbReference>
<feature type="coiled-coil region" evidence="1">
    <location>
        <begin position="522"/>
        <end position="599"/>
    </location>
</feature>
<accession>M7PTF6</accession>
<reference evidence="5 6" key="1">
    <citation type="journal article" date="2013" name="Genome Announc.">
        <title>Draft Genome Sequence of Methylophaga lonarensis MPLT, a Haloalkaliphilic (Non-Methane-Utilizing) Methylotroph.</title>
        <authorList>
            <person name="Shetty S.A."/>
            <person name="Marathe N.P."/>
            <person name="Munot H."/>
            <person name="Antony C.P."/>
            <person name="Dhotre D.P."/>
            <person name="Murrell J.C."/>
            <person name="Shouche Y.S."/>
        </authorList>
    </citation>
    <scope>NUCLEOTIDE SEQUENCE [LARGE SCALE GENOMIC DNA]</scope>
    <source>
        <strain evidence="5 6">MPL</strain>
    </source>
</reference>
<feature type="transmembrane region" description="Helical" evidence="2">
    <location>
        <begin position="5"/>
        <end position="25"/>
    </location>
</feature>
<evidence type="ECO:0000256" key="2">
    <source>
        <dbReference type="SAM" id="Phobius"/>
    </source>
</evidence>
<proteinExistence type="predicted"/>
<dbReference type="PATRIC" id="fig|1286106.3.peg.690"/>
<evidence type="ECO:0000259" key="3">
    <source>
        <dbReference type="Pfam" id="PF09822"/>
    </source>
</evidence>
<dbReference type="eggNOG" id="COG3225">
    <property type="taxonomic scope" value="Bacteria"/>
</dbReference>
<keyword evidence="6" id="KW-1185">Reference proteome</keyword>
<dbReference type="Proteomes" id="UP000012019">
    <property type="component" value="Unassembled WGS sequence"/>
</dbReference>
<protein>
    <submittedName>
        <fullName evidence="5">Gliding motility protein GldG</fullName>
    </submittedName>
</protein>
<comment type="caution">
    <text evidence="5">The sequence shown here is derived from an EMBL/GenBank/DDBJ whole genome shotgun (WGS) entry which is preliminary data.</text>
</comment>